<evidence type="ECO:0000313" key="2">
    <source>
        <dbReference type="Proteomes" id="UP000006163"/>
    </source>
</evidence>
<proteinExistence type="predicted"/>
<dbReference type="AlphaFoldDB" id="C0R8M5"/>
<gene>
    <name evidence="1" type="ORF">BVAVS116_K0033</name>
</gene>
<dbReference type="HOGENOM" id="CLU_3077415_0_0_12"/>
<keyword evidence="1" id="KW-0614">Plasmid</keyword>
<accession>C0R8M5</accession>
<dbReference type="Proteomes" id="UP000006163">
    <property type="component" value="Plasmid VS116_lp36"/>
</dbReference>
<keyword evidence="2" id="KW-1185">Reference proteome</keyword>
<name>C0R8M5_BORVA</name>
<geneLocation type="plasmid" evidence="1 2">
    <name>VS116_lp36</name>
</geneLocation>
<protein>
    <submittedName>
        <fullName evidence="1">Uncharacterized protein</fullName>
    </submittedName>
</protein>
<reference evidence="1 2" key="1">
    <citation type="journal article" date="2012" name="J. Bacteriol.">
        <title>Whole-Genome Sequences of Borrelia bissettii, Borrelia valaisiana, and Borrelia spielmanii.</title>
        <authorList>
            <person name="Schutzer S.E."/>
            <person name="Fraser-Liggett C.M."/>
            <person name="Qiu W.G."/>
            <person name="Kraiczy P."/>
            <person name="Mongodin E.F."/>
            <person name="Dunn J.J."/>
            <person name="Luft B.J."/>
            <person name="Casjens S.R."/>
        </authorList>
    </citation>
    <scope>NUCLEOTIDE SEQUENCE [LARGE SCALE GENOMIC DNA]</scope>
    <source>
        <strain evidence="1 2">VS116</strain>
        <plasmid evidence="1">VS116_lp36</plasmid>
    </source>
</reference>
<evidence type="ECO:0000313" key="1">
    <source>
        <dbReference type="EMBL" id="ACN52784.1"/>
    </source>
</evidence>
<dbReference type="EMBL" id="CP001436">
    <property type="protein sequence ID" value="ACN52784.1"/>
    <property type="molecule type" value="Genomic_DNA"/>
</dbReference>
<sequence>MDSSFKFIRFHICNTKTPTSNFKVKFMIHSSDNINDLIISFSIFLAFYPFFL</sequence>
<organism evidence="1 2">
    <name type="scientific">Borreliella valaisiana VS116</name>
    <dbReference type="NCBI Taxonomy" id="445987"/>
    <lineage>
        <taxon>Bacteria</taxon>
        <taxon>Pseudomonadati</taxon>
        <taxon>Spirochaetota</taxon>
        <taxon>Spirochaetia</taxon>
        <taxon>Spirochaetales</taxon>
        <taxon>Borreliaceae</taxon>
        <taxon>Borreliella</taxon>
    </lineage>
</organism>